<keyword evidence="4" id="KW-1185">Reference proteome</keyword>
<gene>
    <name evidence="3" type="ORF">HYFRA_00008310</name>
    <name evidence="1" type="ORF">HYFRA_00014211</name>
    <name evidence="2" type="ORF">HYFRA_00014226</name>
</gene>
<evidence type="ECO:0000313" key="3">
    <source>
        <dbReference type="EMBL" id="CAG8950077.1"/>
    </source>
</evidence>
<protein>
    <submittedName>
        <fullName evidence="1">Uncharacterized protein</fullName>
    </submittedName>
</protein>
<dbReference type="EMBL" id="CAJVRL010000004">
    <property type="protein sequence ID" value="CAG8949453.1"/>
    <property type="molecule type" value="Genomic_DNA"/>
</dbReference>
<sequence length="544" mass="60815">MITPFSRRAMLPLIVIFCLLFVSNNIRKISLHSSVQFYKFVSQVPIPLKTNNESPIHLAFPKSSHGENTDPTTQNSQIPLNKIPSALLAFTACSLSPNRYTNHIRLPNLLYNISMSPKSGEAFDNRTFWNPTILALPYWAKNQYLLISMVTPDADPYRRNVMCEANICYPKSQKPKTRRERTCSDEDLAFLGPNGGLRCVNPPVELNVPPTPAAKCEGEAQVFSDIPGFHDPRIFYTGRGEPILMMSSQSQYACIGLWVLDLRALYPQLNNLFSSSPKRLGPGPVISYPTLTELTKNPSSARQPYEKNWVIFSTSPSTSYIQYEVNSSSRTIAKLIGGGLTTTNITSPLEKSCLLPPTASDLESGKYKENAKWHQTTPSLKLILCTRGNKTCHNQPENSVFVALIQRKNFNAWNLPTRYERFVVVWSADPPFNMLAMSEYPLLMSNETTSGWTAEETWDDVPVGGKDGNGEKYGEEREHWGVFTYTTSIAWAWGREEGDIREKGTGFLDDEVVLSVGVDDVGMVFAKVLVSELLVCLRVCPGAD</sequence>
<comment type="caution">
    <text evidence="1">The sequence shown here is derived from an EMBL/GenBank/DDBJ whole genome shotgun (WGS) entry which is preliminary data.</text>
</comment>
<dbReference type="OrthoDB" id="10262656at2759"/>
<organism evidence="1 4">
    <name type="scientific">Hymenoscyphus fraxineus</name>
    <dbReference type="NCBI Taxonomy" id="746836"/>
    <lineage>
        <taxon>Eukaryota</taxon>
        <taxon>Fungi</taxon>
        <taxon>Dikarya</taxon>
        <taxon>Ascomycota</taxon>
        <taxon>Pezizomycotina</taxon>
        <taxon>Leotiomycetes</taxon>
        <taxon>Helotiales</taxon>
        <taxon>Helotiaceae</taxon>
        <taxon>Hymenoscyphus</taxon>
    </lineage>
</organism>
<evidence type="ECO:0000313" key="4">
    <source>
        <dbReference type="Proteomes" id="UP000696280"/>
    </source>
</evidence>
<name>A0A9N9KKP2_9HELO</name>
<accession>A0A9N9KKP2</accession>
<evidence type="ECO:0000313" key="2">
    <source>
        <dbReference type="EMBL" id="CAG8949453.1"/>
    </source>
</evidence>
<dbReference type="AlphaFoldDB" id="A0A9N9KKP2"/>
<dbReference type="EMBL" id="CAJVRL010000003">
    <property type="protein sequence ID" value="CAG8949450.1"/>
    <property type="molecule type" value="Genomic_DNA"/>
</dbReference>
<evidence type="ECO:0000313" key="1">
    <source>
        <dbReference type="EMBL" id="CAG8949450.1"/>
    </source>
</evidence>
<dbReference type="EMBL" id="CAJVRL010000035">
    <property type="protein sequence ID" value="CAG8950077.1"/>
    <property type="molecule type" value="Genomic_DNA"/>
</dbReference>
<dbReference type="Proteomes" id="UP000696280">
    <property type="component" value="Unassembled WGS sequence"/>
</dbReference>
<proteinExistence type="predicted"/>
<reference evidence="1" key="1">
    <citation type="submission" date="2021-07" db="EMBL/GenBank/DDBJ databases">
        <authorList>
            <person name="Durling M."/>
        </authorList>
    </citation>
    <scope>NUCLEOTIDE SEQUENCE</scope>
</reference>